<dbReference type="EMBL" id="JAFDVH010000019">
    <property type="protein sequence ID" value="KAG7460140.1"/>
    <property type="molecule type" value="Genomic_DNA"/>
</dbReference>
<dbReference type="GO" id="GO:0005634">
    <property type="term" value="C:nucleus"/>
    <property type="evidence" value="ECO:0007669"/>
    <property type="project" value="TreeGrafter"/>
</dbReference>
<evidence type="ECO:0000256" key="7">
    <source>
        <dbReference type="ARBA" id="ARBA00023136"/>
    </source>
</evidence>
<keyword evidence="5" id="KW-0479">Metal-binding</keyword>
<name>A0A9D3PKY3_MEGAT</name>
<keyword evidence="6" id="KW-0862">Zinc</keyword>
<evidence type="ECO:0000256" key="3">
    <source>
        <dbReference type="ARBA" id="ARBA00004630"/>
    </source>
</evidence>
<dbReference type="GO" id="GO:0098560">
    <property type="term" value="C:cytoplasmic side of late endosome membrane"/>
    <property type="evidence" value="ECO:0007669"/>
    <property type="project" value="TreeGrafter"/>
</dbReference>
<evidence type="ECO:0000256" key="5">
    <source>
        <dbReference type="ARBA" id="ARBA00022723"/>
    </source>
</evidence>
<dbReference type="OrthoDB" id="4713066at2759"/>
<keyword evidence="7" id="KW-0472">Membrane</keyword>
<dbReference type="GO" id="GO:0098574">
    <property type="term" value="C:cytoplasmic side of lysosomal membrane"/>
    <property type="evidence" value="ECO:0007669"/>
    <property type="project" value="TreeGrafter"/>
</dbReference>
<gene>
    <name evidence="9" type="ORF">MATL_G00218100</name>
</gene>
<proteinExistence type="inferred from homology"/>
<feature type="domain" description="LITAF" evidence="8">
    <location>
        <begin position="155"/>
        <end position="236"/>
    </location>
</feature>
<evidence type="ECO:0000313" key="9">
    <source>
        <dbReference type="EMBL" id="KAG7460140.1"/>
    </source>
</evidence>
<dbReference type="GO" id="GO:0008270">
    <property type="term" value="F:zinc ion binding"/>
    <property type="evidence" value="ECO:0007669"/>
    <property type="project" value="TreeGrafter"/>
</dbReference>
<reference evidence="9" key="1">
    <citation type="submission" date="2021-01" db="EMBL/GenBank/DDBJ databases">
        <authorList>
            <person name="Zahm M."/>
            <person name="Roques C."/>
            <person name="Cabau C."/>
            <person name="Klopp C."/>
            <person name="Donnadieu C."/>
            <person name="Jouanno E."/>
            <person name="Lampietro C."/>
            <person name="Louis A."/>
            <person name="Herpin A."/>
            <person name="Echchiki A."/>
            <person name="Berthelot C."/>
            <person name="Parey E."/>
            <person name="Roest-Crollius H."/>
            <person name="Braasch I."/>
            <person name="Postlethwait J."/>
            <person name="Bobe J."/>
            <person name="Montfort J."/>
            <person name="Bouchez O."/>
            <person name="Begum T."/>
            <person name="Mejri S."/>
            <person name="Adams A."/>
            <person name="Chen W.-J."/>
            <person name="Guiguen Y."/>
        </authorList>
    </citation>
    <scope>NUCLEOTIDE SEQUENCE</scope>
    <source>
        <strain evidence="9">YG-15Mar2019-1</strain>
        <tissue evidence="9">Brain</tissue>
    </source>
</reference>
<evidence type="ECO:0000259" key="8">
    <source>
        <dbReference type="PROSITE" id="PS51837"/>
    </source>
</evidence>
<keyword evidence="10" id="KW-1185">Reference proteome</keyword>
<dbReference type="InterPro" id="IPR037519">
    <property type="entry name" value="LITAF_fam"/>
</dbReference>
<dbReference type="Proteomes" id="UP001046870">
    <property type="component" value="Chromosome 19"/>
</dbReference>
<protein>
    <recommendedName>
        <fullName evidence="8">LITAF domain-containing protein</fullName>
    </recommendedName>
</protein>
<dbReference type="Pfam" id="PF10601">
    <property type="entry name" value="zf-LITAF-like"/>
    <property type="match status" value="1"/>
</dbReference>
<sequence>MPVFEMQGDGLASPSVRRLFASTQVNAGGHCRPSCLLLPSPLLPLSSVAASVAPALLHKPADSFRTLQILLSSSGVHSAAASATSCATETSGLLQGLNNMEKGQEPPQYMPNTAPPPYYGGTDSGPQPVPYQGPPMAVSYQGAPAPSAPTIMTGVTQVMVTPSLSDIPGQTLCPHCQQLVLSQTRDITGLLSWIICGSLAVVGCWPCCFIPFCTHCSMDVEHHCPNCKALIYVYRRL</sequence>
<evidence type="ECO:0000313" key="10">
    <source>
        <dbReference type="Proteomes" id="UP001046870"/>
    </source>
</evidence>
<dbReference type="SMART" id="SM00714">
    <property type="entry name" value="LITAF"/>
    <property type="match status" value="1"/>
</dbReference>
<dbReference type="PANTHER" id="PTHR23292:SF48">
    <property type="entry name" value="LIPOPOLYSACCHARIDE-INDUCED TUMOR NECROSIS FACTOR-ALPHA FACTOR HOMOLOG-RELATED"/>
    <property type="match status" value="1"/>
</dbReference>
<evidence type="ECO:0000256" key="6">
    <source>
        <dbReference type="ARBA" id="ARBA00022833"/>
    </source>
</evidence>
<dbReference type="InterPro" id="IPR006629">
    <property type="entry name" value="LITAF"/>
</dbReference>
<comment type="subcellular location">
    <subcellularLocation>
        <location evidence="1">Endosome membrane</location>
        <topology evidence="1">Peripheral membrane protein</topology>
        <orientation evidence="1">Cytoplasmic side</orientation>
    </subcellularLocation>
    <subcellularLocation>
        <location evidence="2">Late endosome membrane</location>
    </subcellularLocation>
    <subcellularLocation>
        <location evidence="3">Lysosome membrane</location>
        <topology evidence="3">Peripheral membrane protein</topology>
        <orientation evidence="3">Cytoplasmic side</orientation>
    </subcellularLocation>
</comment>
<evidence type="ECO:0000256" key="4">
    <source>
        <dbReference type="ARBA" id="ARBA00005975"/>
    </source>
</evidence>
<accession>A0A9D3PKY3</accession>
<evidence type="ECO:0000256" key="2">
    <source>
        <dbReference type="ARBA" id="ARBA00004414"/>
    </source>
</evidence>
<dbReference type="AlphaFoldDB" id="A0A9D3PKY3"/>
<dbReference type="PROSITE" id="PS51837">
    <property type="entry name" value="LITAF"/>
    <property type="match status" value="1"/>
</dbReference>
<dbReference type="PANTHER" id="PTHR23292">
    <property type="entry name" value="LIPOPOLYSACCHARIDE-INDUCED TUMOR NECROSIS FACTOR-ALPHA FACTOR"/>
    <property type="match status" value="1"/>
</dbReference>
<organism evidence="9 10">
    <name type="scientific">Megalops atlanticus</name>
    <name type="common">Tarpon</name>
    <name type="synonym">Clupea gigantea</name>
    <dbReference type="NCBI Taxonomy" id="7932"/>
    <lineage>
        <taxon>Eukaryota</taxon>
        <taxon>Metazoa</taxon>
        <taxon>Chordata</taxon>
        <taxon>Craniata</taxon>
        <taxon>Vertebrata</taxon>
        <taxon>Euteleostomi</taxon>
        <taxon>Actinopterygii</taxon>
        <taxon>Neopterygii</taxon>
        <taxon>Teleostei</taxon>
        <taxon>Elopiformes</taxon>
        <taxon>Megalopidae</taxon>
        <taxon>Megalops</taxon>
    </lineage>
</organism>
<comment type="caution">
    <text evidence="9">The sequence shown here is derived from an EMBL/GenBank/DDBJ whole genome shotgun (WGS) entry which is preliminary data.</text>
</comment>
<comment type="similarity">
    <text evidence="4">Belongs to the CDIP1/LITAF family.</text>
</comment>
<evidence type="ECO:0000256" key="1">
    <source>
        <dbReference type="ARBA" id="ARBA00004125"/>
    </source>
</evidence>